<dbReference type="SMART" id="SM01167">
    <property type="entry name" value="DUF1900"/>
    <property type="match status" value="1"/>
</dbReference>
<comment type="similarity">
    <text evidence="4">Belongs to the WD repeat coronin family.</text>
</comment>
<feature type="compositionally biased region" description="Low complexity" evidence="6">
    <location>
        <begin position="492"/>
        <end position="525"/>
    </location>
</feature>
<dbReference type="InterPro" id="IPR036322">
    <property type="entry name" value="WD40_repeat_dom_sf"/>
</dbReference>
<organism evidence="7 8">
    <name type="scientific">Anopheles melas</name>
    <dbReference type="NCBI Taxonomy" id="34690"/>
    <lineage>
        <taxon>Eukaryota</taxon>
        <taxon>Metazoa</taxon>
        <taxon>Ecdysozoa</taxon>
        <taxon>Arthropoda</taxon>
        <taxon>Hexapoda</taxon>
        <taxon>Insecta</taxon>
        <taxon>Pterygota</taxon>
        <taxon>Neoptera</taxon>
        <taxon>Endopterygota</taxon>
        <taxon>Diptera</taxon>
        <taxon>Nematocera</taxon>
        <taxon>Culicoidea</taxon>
        <taxon>Culicidae</taxon>
        <taxon>Anophelinae</taxon>
        <taxon>Anopheles</taxon>
    </lineage>
</organism>
<feature type="repeat" description="WD" evidence="3">
    <location>
        <begin position="61"/>
        <end position="103"/>
    </location>
</feature>
<protein>
    <recommendedName>
        <fullName evidence="4">Coronin</fullName>
    </recommendedName>
</protein>
<feature type="region of interest" description="Disordered" evidence="6">
    <location>
        <begin position="347"/>
        <end position="396"/>
    </location>
</feature>
<evidence type="ECO:0000313" key="7">
    <source>
        <dbReference type="EnsemblMetazoa" id="AMEC003514-PA"/>
    </source>
</evidence>
<evidence type="ECO:0000256" key="2">
    <source>
        <dbReference type="ARBA" id="ARBA00022737"/>
    </source>
</evidence>
<accession>A0A182TJM1</accession>
<feature type="region of interest" description="Disordered" evidence="6">
    <location>
        <begin position="492"/>
        <end position="542"/>
    </location>
</feature>
<dbReference type="GO" id="GO:0007015">
    <property type="term" value="P:actin filament organization"/>
    <property type="evidence" value="ECO:0007669"/>
    <property type="project" value="TreeGrafter"/>
</dbReference>
<dbReference type="Pfam" id="PF00400">
    <property type="entry name" value="WD40"/>
    <property type="match status" value="2"/>
</dbReference>
<feature type="repeat" description="WD" evidence="3">
    <location>
        <begin position="11"/>
        <end position="53"/>
    </location>
</feature>
<dbReference type="Gene3D" id="2.130.10.10">
    <property type="entry name" value="YVTN repeat-like/Quinoprotein amine dehydrogenase"/>
    <property type="match status" value="1"/>
</dbReference>
<feature type="compositionally biased region" description="Polar residues" evidence="6">
    <location>
        <begin position="532"/>
        <end position="542"/>
    </location>
</feature>
<dbReference type="PANTHER" id="PTHR10856">
    <property type="entry name" value="CORONIN"/>
    <property type="match status" value="1"/>
</dbReference>
<keyword evidence="8" id="KW-1185">Reference proteome</keyword>
<evidence type="ECO:0000256" key="6">
    <source>
        <dbReference type="SAM" id="MobiDB-lite"/>
    </source>
</evidence>
<keyword evidence="5" id="KW-0175">Coiled coil</keyword>
<dbReference type="EnsemblMetazoa" id="AMEC003514-RA">
    <property type="protein sequence ID" value="AMEC003514-PA"/>
    <property type="gene ID" value="AMEC003514"/>
</dbReference>
<dbReference type="AlphaFoldDB" id="A0A182TJM1"/>
<evidence type="ECO:0000256" key="5">
    <source>
        <dbReference type="SAM" id="Coils"/>
    </source>
</evidence>
<name>A0A182TJM1_9DIPT</name>
<sequence length="542" mass="57968">VGRIAADHALVGGHKGPVLDIAWCPHNDNVIASGSEDCVVKVWQIPDGGLSRTLTEPVVDLVYHQRRVGLVLWHPSALNVLLTAGSDNLIVVWNVGTGEVLVRIDCHPDTIYSACWNWDGSQLVTTCKDKKIRILNPRNGEVLNEALAHEGSKATRAIFLRHGLIFTTGFNRSSERQYSLRAPDALGDPIVMVDLDTSNGVMFPLYDPDTNLIYLCGKGDSVIRYFEVTPEHPYVHYISQFQTPDSQRAIGMMPKRGCDVSTCEVARFYRLNNGGLCQVISMTVPRKSELFQEDLYPDTLADEASISAEDWISGADADPQLISLKGGYVSQAQSTTLTVTKKSNVLDKMAPKSGGPKTLSASTGGSAGASANGSPVTVNNGTSGGGGGSTSPANGTQQITIGGVSVSGVLASQIFSPEFRKQFANTFFSVSVRNAPLQEQQFGELRTKFEEEFRKLKAIIVKHENRIRSLEATVKAMTDRGLTEVDGAGLAAPAATTGTSSSPAPSSLPPTSDETTAQQQQVAAAGDGGGNYRNSTLEPDEV</sequence>
<dbReference type="Proteomes" id="UP000075902">
    <property type="component" value="Unassembled WGS sequence"/>
</dbReference>
<keyword evidence="2 4" id="KW-0677">Repeat</keyword>
<evidence type="ECO:0000256" key="1">
    <source>
        <dbReference type="ARBA" id="ARBA00022574"/>
    </source>
</evidence>
<proteinExistence type="inferred from homology"/>
<dbReference type="PROSITE" id="PS50082">
    <property type="entry name" value="WD_REPEATS_2"/>
    <property type="match status" value="2"/>
</dbReference>
<dbReference type="STRING" id="34690.A0A182TJM1"/>
<dbReference type="PANTHER" id="PTHR10856:SF0">
    <property type="entry name" value="CORONIN"/>
    <property type="match status" value="1"/>
</dbReference>
<dbReference type="GO" id="GO:0051015">
    <property type="term" value="F:actin filament binding"/>
    <property type="evidence" value="ECO:0007669"/>
    <property type="project" value="TreeGrafter"/>
</dbReference>
<reference evidence="8" key="1">
    <citation type="submission" date="2014-01" db="EMBL/GenBank/DDBJ databases">
        <title>The Genome Sequence of Anopheles melas CM1001059_A (V2).</title>
        <authorList>
            <consortium name="The Broad Institute Genomics Platform"/>
            <person name="Neafsey D.E."/>
            <person name="Besansky N."/>
            <person name="Howell P."/>
            <person name="Walton C."/>
            <person name="Young S.K."/>
            <person name="Zeng Q."/>
            <person name="Gargeya S."/>
            <person name="Fitzgerald M."/>
            <person name="Haas B."/>
            <person name="Abouelleil A."/>
            <person name="Allen A.W."/>
            <person name="Alvarado L."/>
            <person name="Arachchi H.M."/>
            <person name="Berlin A.M."/>
            <person name="Chapman S.B."/>
            <person name="Gainer-Dewar J."/>
            <person name="Goldberg J."/>
            <person name="Griggs A."/>
            <person name="Gujja S."/>
            <person name="Hansen M."/>
            <person name="Howarth C."/>
            <person name="Imamovic A."/>
            <person name="Ireland A."/>
            <person name="Larimer J."/>
            <person name="McCowan C."/>
            <person name="Murphy C."/>
            <person name="Pearson M."/>
            <person name="Poon T.W."/>
            <person name="Priest M."/>
            <person name="Roberts A."/>
            <person name="Saif S."/>
            <person name="Shea T."/>
            <person name="Sisk P."/>
            <person name="Sykes S."/>
            <person name="Wortman J."/>
            <person name="Nusbaum C."/>
            <person name="Birren B."/>
        </authorList>
    </citation>
    <scope>NUCLEOTIDE SEQUENCE [LARGE SCALE GENOMIC DNA]</scope>
    <source>
        <strain evidence="8">CM1001059</strain>
    </source>
</reference>
<keyword evidence="1 3" id="KW-0853">WD repeat</keyword>
<feature type="coiled-coil region" evidence="5">
    <location>
        <begin position="446"/>
        <end position="480"/>
    </location>
</feature>
<dbReference type="PROSITE" id="PS50294">
    <property type="entry name" value="WD_REPEATS_REGION"/>
    <property type="match status" value="1"/>
</dbReference>
<reference evidence="7" key="2">
    <citation type="submission" date="2020-05" db="UniProtKB">
        <authorList>
            <consortium name="EnsemblMetazoa"/>
        </authorList>
    </citation>
    <scope>IDENTIFICATION</scope>
    <source>
        <strain evidence="7">CM1001059</strain>
    </source>
</reference>
<dbReference type="SUPFAM" id="SSF50978">
    <property type="entry name" value="WD40 repeat-like"/>
    <property type="match status" value="1"/>
</dbReference>
<dbReference type="SMART" id="SM00320">
    <property type="entry name" value="WD40"/>
    <property type="match status" value="3"/>
</dbReference>
<dbReference type="InterPro" id="IPR015943">
    <property type="entry name" value="WD40/YVTN_repeat-like_dom_sf"/>
</dbReference>
<dbReference type="InterPro" id="IPR015505">
    <property type="entry name" value="Coronin"/>
</dbReference>
<dbReference type="PROSITE" id="PS00678">
    <property type="entry name" value="WD_REPEATS_1"/>
    <property type="match status" value="1"/>
</dbReference>
<dbReference type="InterPro" id="IPR019775">
    <property type="entry name" value="WD40_repeat_CS"/>
</dbReference>
<evidence type="ECO:0000256" key="4">
    <source>
        <dbReference type="RuleBase" id="RU280818"/>
    </source>
</evidence>
<dbReference type="VEuPathDB" id="VectorBase:AMEC003514"/>
<feature type="compositionally biased region" description="Low complexity" evidence="6">
    <location>
        <begin position="360"/>
        <end position="374"/>
    </location>
</feature>
<evidence type="ECO:0000313" key="8">
    <source>
        <dbReference type="Proteomes" id="UP000075902"/>
    </source>
</evidence>
<dbReference type="InterPro" id="IPR001680">
    <property type="entry name" value="WD40_rpt"/>
</dbReference>
<evidence type="ECO:0000256" key="3">
    <source>
        <dbReference type="PROSITE-ProRule" id="PRU00221"/>
    </source>
</evidence>
<dbReference type="Pfam" id="PF16300">
    <property type="entry name" value="WD40_4"/>
    <property type="match status" value="1"/>
</dbReference>